<protein>
    <submittedName>
        <fullName evidence="1">Uncharacterized protein</fullName>
    </submittedName>
</protein>
<proteinExistence type="predicted"/>
<sequence length="88" mass="10405">MKISLIKKVLEKSKSFKYWSKEIGLSFDDFSIGRFTKDKKFIQIIKQGKKDIGTYFIYLNEDNTINGVFYDMRNEIVRQHTLKTIGSE</sequence>
<comment type="caution">
    <text evidence="1">The sequence shown here is derived from an EMBL/GenBank/DDBJ whole genome shotgun (WGS) entry which is preliminary data.</text>
</comment>
<evidence type="ECO:0000313" key="1">
    <source>
        <dbReference type="EMBL" id="RBQ27988.1"/>
    </source>
</evidence>
<reference evidence="1 2" key="1">
    <citation type="submission" date="2017-10" db="EMBL/GenBank/DDBJ databases">
        <title>Genomics of the genus Arcobacter.</title>
        <authorList>
            <person name="Perez-Cataluna A."/>
            <person name="Figueras M.J."/>
        </authorList>
    </citation>
    <scope>NUCLEOTIDE SEQUENCE [LARGE SCALE GENOMIC DNA]</scope>
    <source>
        <strain evidence="1 2">CECT 9230</strain>
    </source>
</reference>
<name>A0A366MNW4_9BACT</name>
<dbReference type="AlphaFoldDB" id="A0A366MNW4"/>
<organism evidence="1 2">
    <name type="scientific">Aliarcobacter vitoriensis</name>
    <dbReference type="NCBI Taxonomy" id="2011099"/>
    <lineage>
        <taxon>Bacteria</taxon>
        <taxon>Pseudomonadati</taxon>
        <taxon>Campylobacterota</taxon>
        <taxon>Epsilonproteobacteria</taxon>
        <taxon>Campylobacterales</taxon>
        <taxon>Arcobacteraceae</taxon>
        <taxon>Aliarcobacter</taxon>
    </lineage>
</organism>
<evidence type="ECO:0000313" key="2">
    <source>
        <dbReference type="Proteomes" id="UP000252669"/>
    </source>
</evidence>
<accession>A0A366MNW4</accession>
<gene>
    <name evidence="1" type="ORF">CRU91_11680</name>
</gene>
<dbReference type="Proteomes" id="UP000252669">
    <property type="component" value="Unassembled WGS sequence"/>
</dbReference>
<dbReference type="EMBL" id="PDKB01000028">
    <property type="protein sequence ID" value="RBQ27988.1"/>
    <property type="molecule type" value="Genomic_DNA"/>
</dbReference>
<keyword evidence="2" id="KW-1185">Reference proteome</keyword>
<dbReference type="RefSeq" id="WP_113895398.1">
    <property type="nucleotide sequence ID" value="NZ_JANJGA010000027.1"/>
</dbReference>